<dbReference type="AlphaFoldDB" id="A0A0G3G5P0"/>
<reference evidence="1 2" key="1">
    <citation type="submission" date="2015-04" db="EMBL/GenBank/DDBJ databases">
        <title>Complete Sequence for the Genome of the Thioalkalivibrio versutus D301.</title>
        <authorList>
            <person name="Mu T."/>
            <person name="Zhou J."/>
            <person name="Xu X."/>
        </authorList>
    </citation>
    <scope>NUCLEOTIDE SEQUENCE [LARGE SCALE GENOMIC DNA]</scope>
    <source>
        <strain evidence="1 2">D301</strain>
    </source>
</reference>
<dbReference type="STRING" id="106634.TVD_09920"/>
<dbReference type="Proteomes" id="UP000064201">
    <property type="component" value="Chromosome"/>
</dbReference>
<sequence length="256" mass="29851">MDAALVHGTVLHQRFFPQQYRFRYPVTSALFDIDRLAETTRRCRLFSLNRFNLFSLRTRDHGPRDGRPWRPWIEAHLAEHAIDLAGGPIHLLTMPRVLGHAFNPLSVWYARHADGELRAILLEVRNTFGEHHHYLLHKNGAPMALPVRQEKNKAFHVSPFIDMHARYAFTLTPPRLQSGASLRIAINEYQDQELMLVATQHGRLRPFSDRALLAAFLKKPWMTLKILPLIHWQAIRIWWRGGRYHPRPAPPAQEID</sequence>
<dbReference type="PANTHER" id="PTHR33973">
    <property type="entry name" value="OS07G0153300 PROTEIN"/>
    <property type="match status" value="1"/>
</dbReference>
<evidence type="ECO:0000313" key="1">
    <source>
        <dbReference type="EMBL" id="AKJ95654.1"/>
    </source>
</evidence>
<organism evidence="1 2">
    <name type="scientific">Thioalkalivibrio versutus</name>
    <dbReference type="NCBI Taxonomy" id="106634"/>
    <lineage>
        <taxon>Bacteria</taxon>
        <taxon>Pseudomonadati</taxon>
        <taxon>Pseudomonadota</taxon>
        <taxon>Gammaproteobacteria</taxon>
        <taxon>Chromatiales</taxon>
        <taxon>Ectothiorhodospiraceae</taxon>
        <taxon>Thioalkalivibrio</taxon>
    </lineage>
</organism>
<evidence type="ECO:0000313" key="2">
    <source>
        <dbReference type="Proteomes" id="UP000064201"/>
    </source>
</evidence>
<keyword evidence="2" id="KW-1185">Reference proteome</keyword>
<name>A0A0G3G5P0_9GAMM</name>
<accession>A0A0G3G5P0</accession>
<dbReference type="RefSeq" id="WP_047251519.1">
    <property type="nucleotide sequence ID" value="NZ_CP011367.1"/>
</dbReference>
<evidence type="ECO:0008006" key="3">
    <source>
        <dbReference type="Google" id="ProtNLM"/>
    </source>
</evidence>
<dbReference type="OrthoDB" id="9778801at2"/>
<dbReference type="PANTHER" id="PTHR33973:SF4">
    <property type="entry name" value="OS07G0153300 PROTEIN"/>
    <property type="match status" value="1"/>
</dbReference>
<dbReference type="Pfam" id="PF07103">
    <property type="entry name" value="DUF1365"/>
    <property type="match status" value="1"/>
</dbReference>
<protein>
    <recommendedName>
        <fullName evidence="3">DUF1365 domain-containing protein</fullName>
    </recommendedName>
</protein>
<proteinExistence type="predicted"/>
<dbReference type="InterPro" id="IPR010775">
    <property type="entry name" value="DUF1365"/>
</dbReference>
<gene>
    <name evidence="1" type="ORF">TVD_09920</name>
</gene>
<dbReference type="PATRIC" id="fig|106634.4.peg.2033"/>
<dbReference type="KEGG" id="tvr:TVD_09920"/>
<dbReference type="EMBL" id="CP011367">
    <property type="protein sequence ID" value="AKJ95654.1"/>
    <property type="molecule type" value="Genomic_DNA"/>
</dbReference>